<feature type="domain" description="Trichome birefringence-like N-terminal" evidence="11">
    <location>
        <begin position="895"/>
        <end position="947"/>
    </location>
</feature>
<evidence type="ECO:0000256" key="8">
    <source>
        <dbReference type="SAM" id="MobiDB-lite"/>
    </source>
</evidence>
<evidence type="ECO:0000259" key="12">
    <source>
        <dbReference type="Pfam" id="PF22910"/>
    </source>
</evidence>
<reference evidence="13" key="1">
    <citation type="journal article" date="2017" name="Nature">
        <title>The genome of Chenopodium quinoa.</title>
        <authorList>
            <person name="Jarvis D.E."/>
            <person name="Ho Y.S."/>
            <person name="Lightfoot D.J."/>
            <person name="Schmoeckel S.M."/>
            <person name="Li B."/>
            <person name="Borm T.J.A."/>
            <person name="Ohyanagi H."/>
            <person name="Mineta K."/>
            <person name="Michell C.T."/>
            <person name="Saber N."/>
            <person name="Kharbatia N.M."/>
            <person name="Rupper R.R."/>
            <person name="Sharp A.R."/>
            <person name="Dally N."/>
            <person name="Boughton B.A."/>
            <person name="Woo Y.H."/>
            <person name="Gao G."/>
            <person name="Schijlen E.G.W.M."/>
            <person name="Guo X."/>
            <person name="Momin A.A."/>
            <person name="Negrao S."/>
            <person name="Al-Babili S."/>
            <person name="Gehring C."/>
            <person name="Roessner U."/>
            <person name="Jung C."/>
            <person name="Murphy K."/>
            <person name="Arold S.T."/>
            <person name="Gojobori T."/>
            <person name="van der Linden C.G."/>
            <person name="van Loo E.N."/>
            <person name="Jellen E.N."/>
            <person name="Maughan P.J."/>
            <person name="Tester M."/>
        </authorList>
    </citation>
    <scope>NUCLEOTIDE SEQUENCE [LARGE SCALE GENOMIC DNA]</scope>
    <source>
        <strain evidence="13">cv. PI 614886</strain>
    </source>
</reference>
<evidence type="ECO:0000256" key="3">
    <source>
        <dbReference type="ARBA" id="ARBA00022692"/>
    </source>
</evidence>
<feature type="compositionally biased region" description="Polar residues" evidence="8">
    <location>
        <begin position="560"/>
        <end position="570"/>
    </location>
</feature>
<dbReference type="GO" id="GO:0016740">
    <property type="term" value="F:transferase activity"/>
    <property type="evidence" value="ECO:0007669"/>
    <property type="project" value="InterPro"/>
</dbReference>
<evidence type="ECO:0000259" key="9">
    <source>
        <dbReference type="Pfam" id="PF11331"/>
    </source>
</evidence>
<evidence type="ECO:0000256" key="1">
    <source>
        <dbReference type="ARBA" id="ARBA00004167"/>
    </source>
</evidence>
<keyword evidence="4" id="KW-0735">Signal-anchor</keyword>
<comment type="subcellular location">
    <subcellularLocation>
        <location evidence="1">Membrane</location>
        <topology evidence="1">Single-pass membrane protein</topology>
    </subcellularLocation>
</comment>
<dbReference type="GO" id="GO:0016020">
    <property type="term" value="C:membrane"/>
    <property type="evidence" value="ECO:0007669"/>
    <property type="project" value="UniProtKB-SubCell"/>
</dbReference>
<feature type="coiled-coil region" evidence="7">
    <location>
        <begin position="212"/>
        <end position="246"/>
    </location>
</feature>
<evidence type="ECO:0000256" key="2">
    <source>
        <dbReference type="ARBA" id="ARBA00007727"/>
    </source>
</evidence>
<evidence type="ECO:0000259" key="10">
    <source>
        <dbReference type="Pfam" id="PF13839"/>
    </source>
</evidence>
<evidence type="ECO:0000256" key="5">
    <source>
        <dbReference type="ARBA" id="ARBA00022989"/>
    </source>
</evidence>
<feature type="region of interest" description="Disordered" evidence="8">
    <location>
        <begin position="181"/>
        <end position="205"/>
    </location>
</feature>
<keyword evidence="3" id="KW-0812">Transmembrane</keyword>
<name>A0A803KZK0_CHEQI</name>
<keyword evidence="7" id="KW-0175">Coiled coil</keyword>
<keyword evidence="5" id="KW-1133">Transmembrane helix</keyword>
<dbReference type="InterPro" id="IPR025846">
    <property type="entry name" value="TBL_N"/>
</dbReference>
<feature type="domain" description="Trichome birefringence-like C-terminal" evidence="10">
    <location>
        <begin position="949"/>
        <end position="1238"/>
    </location>
</feature>
<evidence type="ECO:0000256" key="6">
    <source>
        <dbReference type="ARBA" id="ARBA00023136"/>
    </source>
</evidence>
<reference evidence="13" key="2">
    <citation type="submission" date="2021-03" db="UniProtKB">
        <authorList>
            <consortium name="EnsemblPlants"/>
        </authorList>
    </citation>
    <scope>IDENTIFICATION</scope>
</reference>
<dbReference type="Pfam" id="PF13839">
    <property type="entry name" value="PC-Esterase"/>
    <property type="match status" value="1"/>
</dbReference>
<dbReference type="InterPro" id="IPR040244">
    <property type="entry name" value="EDR4-like"/>
</dbReference>
<sequence length="1243" mass="140879">MAVESSKLRLVRCPKCENLLPELPDYSVYQCGGCGAVLRAKKNNLEAGNGSQRSIEERVGVISEKSESNSGKTDKFLGKGAISGVENDEVRVSNNGEGSNEVENFGSDSKREVVAWEVENRDSSKNEMGNGISESRVDKLETLNENVNGVRRSSRGFERKSSDIGAADRFGRARRDYFEGMRSSSSNHLGDSSKYQLDSSYRNEASRATRTTELIELDREELLRKLDELKDQLSRVNNANEKFHEKPPLLPLESRMAHVEPYAEPVDCFRDHPSNFLRTSRQFSSPNKPATGPPYFEHYHEQFPVTHNYNSMHNPNHAPRYEDSYEPQMLRRPPPQRIPSHHQYMGPELDPFEPHQYGMAVNHHSCSCYRCYDRQLQAPLQVPPSAFANRRFPHVVNKPMSCQREAQGTFGLHEYNSRIVDPQPHSRWPGDVNVEMGSFSRGRPHRMVLASGHRCRPVVGGAPFVTCHNCFEVLKLPKKVFSKKDDWQMSCGACSTVISFTVTDEKLVPVDTAVKQTTTDAFDKSDGFGLGPHGHKASFCSEDYANSVYDFQAMDREPISSSTCQGVSSSKSEEHNLHSVSATTSEDEHFSDELVAKKGVTSATIHPEKAASSPSPPGSPLQDPFDYTSKFRAINRYGKGNLSSRSDQERVITNKNTVRQNSLKESLATEMEMSHNEYLNNEVTQESTDKCREEELPKMKKGVDSFLAGIIKKSFSKSNQTLESGKRNVMVNGNLIPDKLVKKAEKMAGPIYPGQYWYDYRAGFWGVMGGPCLGIIPPFIEEFNYRMPENCAAGNTGVFVNGRELHQKDMELLTIRGLPALRDKSYIIEISGRVVDEDSGQELDSLGKLAPTMVISVCPLYSKNQRFFIGAFWSVRRGSLTSNSTNLIEDEAKSKCDLFKGEWIPNPSGPVYNNNSCPFIELPQNCMTNGRPDSDYLYWRWSPLDCKLDKFNPEKFLDLMSNKYWAFIGDSISRNHVQSFLCTLSQVDQAKEIYHDEEYKSKTWVFPLYNFTVTVIWSPYLVKAEIFEDNDGVSTSETQLHLDKLDEKWTSRYNNFDYVIIAGGKWFLKTAIYFENNTIQGCHYCHGRNLTELGFDHAYRKALELVLNFVMNSSHKAQVFLRTITPNHFENGEWHNGGTCNRKVPFKEGEVNITDIDRILYEVELQEFDKAVGVASEKDVSLKLFDTTRLSLLRPDGHPGPYRQSHPFAKDKNAKVQYDCLHWCLPGPIDSWNDLVMDILMND</sequence>
<evidence type="ECO:0000313" key="14">
    <source>
        <dbReference type="Proteomes" id="UP000596660"/>
    </source>
</evidence>
<dbReference type="InterPro" id="IPR055126">
    <property type="entry name" value="EDR4-like_N"/>
</dbReference>
<proteinExistence type="inferred from homology"/>
<dbReference type="Pfam" id="PF14416">
    <property type="entry name" value="PMR5N"/>
    <property type="match status" value="1"/>
</dbReference>
<dbReference type="PANTHER" id="PTHR31105:SF42">
    <property type="entry name" value="OS02G0258300 PROTEIN"/>
    <property type="match status" value="1"/>
</dbReference>
<dbReference type="Pfam" id="PF11331">
    <property type="entry name" value="Zn_ribbon_12"/>
    <property type="match status" value="1"/>
</dbReference>
<feature type="domain" description="Probable zinc-ribbon" evidence="9">
    <location>
        <begin position="460"/>
        <end position="502"/>
    </location>
</feature>
<dbReference type="InterPro" id="IPR021480">
    <property type="entry name" value="Zinc_ribbon_12"/>
</dbReference>
<accession>A0A803KZK0</accession>
<feature type="region of interest" description="Disordered" evidence="8">
    <location>
        <begin position="604"/>
        <end position="624"/>
    </location>
</feature>
<keyword evidence="14" id="KW-1185">Reference proteome</keyword>
<dbReference type="Gramene" id="AUR62004460-RA">
    <property type="protein sequence ID" value="AUR62004460-RA:cds"/>
    <property type="gene ID" value="AUR62004460"/>
</dbReference>
<dbReference type="PANTHER" id="PTHR31105">
    <property type="entry name" value="EXTRA-LARGE G-PROTEIN-LIKE"/>
    <property type="match status" value="1"/>
</dbReference>
<comment type="similarity">
    <text evidence="2">Belongs to the PC-esterase family. TBL subfamily.</text>
</comment>
<dbReference type="GO" id="GO:1900150">
    <property type="term" value="P:regulation of defense response to fungus"/>
    <property type="evidence" value="ECO:0007669"/>
    <property type="project" value="InterPro"/>
</dbReference>
<dbReference type="AlphaFoldDB" id="A0A803KZK0"/>
<feature type="region of interest" description="Disordered" evidence="8">
    <location>
        <begin position="560"/>
        <end position="590"/>
    </location>
</feature>
<keyword evidence="6" id="KW-0472">Membrane</keyword>
<protein>
    <submittedName>
        <fullName evidence="13">Uncharacterized protein</fullName>
    </submittedName>
</protein>
<feature type="domain" description="Enhanced disease resistance 4-like N-terminal" evidence="12">
    <location>
        <begin position="7"/>
        <end position="40"/>
    </location>
</feature>
<organism evidence="13 14">
    <name type="scientific">Chenopodium quinoa</name>
    <name type="common">Quinoa</name>
    <dbReference type="NCBI Taxonomy" id="63459"/>
    <lineage>
        <taxon>Eukaryota</taxon>
        <taxon>Viridiplantae</taxon>
        <taxon>Streptophyta</taxon>
        <taxon>Embryophyta</taxon>
        <taxon>Tracheophyta</taxon>
        <taxon>Spermatophyta</taxon>
        <taxon>Magnoliopsida</taxon>
        <taxon>eudicotyledons</taxon>
        <taxon>Gunneridae</taxon>
        <taxon>Pentapetalae</taxon>
        <taxon>Caryophyllales</taxon>
        <taxon>Chenopodiaceae</taxon>
        <taxon>Chenopodioideae</taxon>
        <taxon>Atripliceae</taxon>
        <taxon>Chenopodium</taxon>
    </lineage>
</organism>
<dbReference type="OMA" id="QYWYDYQ"/>
<dbReference type="InterPro" id="IPR026057">
    <property type="entry name" value="TBL_C"/>
</dbReference>
<feature type="compositionally biased region" description="Polar residues" evidence="8">
    <location>
        <begin position="182"/>
        <end position="205"/>
    </location>
</feature>
<evidence type="ECO:0000256" key="4">
    <source>
        <dbReference type="ARBA" id="ARBA00022968"/>
    </source>
</evidence>
<dbReference type="EnsemblPlants" id="AUR62004460-RA">
    <property type="protein sequence ID" value="AUR62004460-RA:cds"/>
    <property type="gene ID" value="AUR62004460"/>
</dbReference>
<evidence type="ECO:0000256" key="7">
    <source>
        <dbReference type="SAM" id="Coils"/>
    </source>
</evidence>
<evidence type="ECO:0000259" key="11">
    <source>
        <dbReference type="Pfam" id="PF14416"/>
    </source>
</evidence>
<dbReference type="Pfam" id="PF22910">
    <property type="entry name" value="EDR4-like_1st"/>
    <property type="match status" value="1"/>
</dbReference>
<dbReference type="Proteomes" id="UP000596660">
    <property type="component" value="Unplaced"/>
</dbReference>
<evidence type="ECO:0000313" key="13">
    <source>
        <dbReference type="EnsemblPlants" id="AUR62004460-RA:cds"/>
    </source>
</evidence>